<reference evidence="1 2" key="1">
    <citation type="journal article" date="2019" name="Nat. Ecol. Evol.">
        <title>Megaphylogeny resolves global patterns of mushroom evolution.</title>
        <authorList>
            <person name="Varga T."/>
            <person name="Krizsan K."/>
            <person name="Foldi C."/>
            <person name="Dima B."/>
            <person name="Sanchez-Garcia M."/>
            <person name="Sanchez-Ramirez S."/>
            <person name="Szollosi G.J."/>
            <person name="Szarkandi J.G."/>
            <person name="Papp V."/>
            <person name="Albert L."/>
            <person name="Andreopoulos W."/>
            <person name="Angelini C."/>
            <person name="Antonin V."/>
            <person name="Barry K.W."/>
            <person name="Bougher N.L."/>
            <person name="Buchanan P."/>
            <person name="Buyck B."/>
            <person name="Bense V."/>
            <person name="Catcheside P."/>
            <person name="Chovatia M."/>
            <person name="Cooper J."/>
            <person name="Damon W."/>
            <person name="Desjardin D."/>
            <person name="Finy P."/>
            <person name="Geml J."/>
            <person name="Haridas S."/>
            <person name="Hughes K."/>
            <person name="Justo A."/>
            <person name="Karasinski D."/>
            <person name="Kautmanova I."/>
            <person name="Kiss B."/>
            <person name="Kocsube S."/>
            <person name="Kotiranta H."/>
            <person name="LaButti K.M."/>
            <person name="Lechner B.E."/>
            <person name="Liimatainen K."/>
            <person name="Lipzen A."/>
            <person name="Lukacs Z."/>
            <person name="Mihaltcheva S."/>
            <person name="Morgado L.N."/>
            <person name="Niskanen T."/>
            <person name="Noordeloos M.E."/>
            <person name="Ohm R.A."/>
            <person name="Ortiz-Santana B."/>
            <person name="Ovrebo C."/>
            <person name="Racz N."/>
            <person name="Riley R."/>
            <person name="Savchenko A."/>
            <person name="Shiryaev A."/>
            <person name="Soop K."/>
            <person name="Spirin V."/>
            <person name="Szebenyi C."/>
            <person name="Tomsovsky M."/>
            <person name="Tulloss R.E."/>
            <person name="Uehling J."/>
            <person name="Grigoriev I.V."/>
            <person name="Vagvolgyi C."/>
            <person name="Papp T."/>
            <person name="Martin F.M."/>
            <person name="Miettinen O."/>
            <person name="Hibbett D.S."/>
            <person name="Nagy L.G."/>
        </authorList>
    </citation>
    <scope>NUCLEOTIDE SEQUENCE [LARGE SCALE GENOMIC DNA]</scope>
    <source>
        <strain evidence="1 2">NL-1719</strain>
    </source>
</reference>
<gene>
    <name evidence="1" type="ORF">BDN72DRAFT_734008</name>
</gene>
<name>A0ACD3B761_9AGAR</name>
<feature type="non-terminal residue" evidence="1">
    <location>
        <position position="182"/>
    </location>
</feature>
<dbReference type="Proteomes" id="UP000308600">
    <property type="component" value="Unassembled WGS sequence"/>
</dbReference>
<evidence type="ECO:0000313" key="1">
    <source>
        <dbReference type="EMBL" id="TFK73442.1"/>
    </source>
</evidence>
<sequence>VFRKLNCRALFTFNQIAGNAAIGLASINLSVRTIAVWSQNKWVAGGLILIILGHWSLILRGFLVTADWVPGVGCVIAATDNRILAAIFIYSMCFDFVVLMLNLWKLLGIGSNSGRSLLKSKIGQIIFEDGLIFFIIAFLINLIATVFMLLNLNPIMTVIFNVPAAVFSTMAACRAVRRLTNF</sequence>
<proteinExistence type="predicted"/>
<accession>A0ACD3B761</accession>
<organism evidence="1 2">
    <name type="scientific">Pluteus cervinus</name>
    <dbReference type="NCBI Taxonomy" id="181527"/>
    <lineage>
        <taxon>Eukaryota</taxon>
        <taxon>Fungi</taxon>
        <taxon>Dikarya</taxon>
        <taxon>Basidiomycota</taxon>
        <taxon>Agaricomycotina</taxon>
        <taxon>Agaricomycetes</taxon>
        <taxon>Agaricomycetidae</taxon>
        <taxon>Agaricales</taxon>
        <taxon>Pluteineae</taxon>
        <taxon>Pluteaceae</taxon>
        <taxon>Pluteus</taxon>
    </lineage>
</organism>
<evidence type="ECO:0000313" key="2">
    <source>
        <dbReference type="Proteomes" id="UP000308600"/>
    </source>
</evidence>
<keyword evidence="2" id="KW-1185">Reference proteome</keyword>
<feature type="non-terminal residue" evidence="1">
    <location>
        <position position="1"/>
    </location>
</feature>
<protein>
    <submittedName>
        <fullName evidence="1">Uncharacterized protein</fullName>
    </submittedName>
</protein>
<dbReference type="EMBL" id="ML208275">
    <property type="protein sequence ID" value="TFK73442.1"/>
    <property type="molecule type" value="Genomic_DNA"/>
</dbReference>